<dbReference type="RefSeq" id="WP_010763093.1">
    <property type="nucleotide sequence ID" value="NZ_KB946316.1"/>
</dbReference>
<proteinExistence type="predicted"/>
<name>R2SJ51_9ENTE</name>
<evidence type="ECO:0000313" key="5">
    <source>
        <dbReference type="Proteomes" id="UP000014197"/>
    </source>
</evidence>
<comment type="caution">
    <text evidence="2">The sequence shown here is derived from an EMBL/GenBank/DDBJ whole genome shotgun (WGS) entry which is preliminary data.</text>
</comment>
<evidence type="ECO:0000313" key="2">
    <source>
        <dbReference type="EMBL" id="EOH92896.1"/>
    </source>
</evidence>
<evidence type="ECO:0000313" key="3">
    <source>
        <dbReference type="EMBL" id="EOT61639.1"/>
    </source>
</evidence>
<accession>R2SJ51</accession>
<reference evidence="3 5" key="2">
    <citation type="submission" date="2013-03" db="EMBL/GenBank/DDBJ databases">
        <title>The Genome Sequence of Enterococcus haemoperoxidus BAA-382 (PacBio/Illumina hybrid assembly).</title>
        <authorList>
            <consortium name="The Broad Institute Genomics Platform"/>
            <consortium name="The Broad Institute Genome Sequencing Center for Infectious Disease"/>
            <person name="Earl A."/>
            <person name="Russ C."/>
            <person name="Gilmore M."/>
            <person name="Surin D."/>
            <person name="Walker B."/>
            <person name="Young S."/>
            <person name="Zeng Q."/>
            <person name="Gargeya S."/>
            <person name="Fitzgerald M."/>
            <person name="Haas B."/>
            <person name="Abouelleil A."/>
            <person name="Allen A.W."/>
            <person name="Alvarado L."/>
            <person name="Arachchi H.M."/>
            <person name="Berlin A.M."/>
            <person name="Chapman S.B."/>
            <person name="Gainer-Dewar J."/>
            <person name="Goldberg J."/>
            <person name="Griggs A."/>
            <person name="Gujja S."/>
            <person name="Hansen M."/>
            <person name="Howarth C."/>
            <person name="Imamovic A."/>
            <person name="Ireland A."/>
            <person name="Larimer J."/>
            <person name="McCowan C."/>
            <person name="Murphy C."/>
            <person name="Pearson M."/>
            <person name="Poon T.W."/>
            <person name="Priest M."/>
            <person name="Roberts A."/>
            <person name="Saif S."/>
            <person name="Shea T."/>
            <person name="Sisk P."/>
            <person name="Sykes S."/>
            <person name="Wortman J."/>
            <person name="Nusbaum C."/>
            <person name="Birren B."/>
        </authorList>
    </citation>
    <scope>NUCLEOTIDE SEQUENCE [LARGE SCALE GENOMIC DNA]</scope>
    <source>
        <strain evidence="3 5">ATCC BAA-382</strain>
    </source>
</reference>
<feature type="chain" id="PRO_5039009472" evidence="1">
    <location>
        <begin position="22"/>
        <end position="158"/>
    </location>
</feature>
<organism evidence="2 4">
    <name type="scientific">Enterococcus haemoperoxidus ATCC BAA-382</name>
    <dbReference type="NCBI Taxonomy" id="1158608"/>
    <lineage>
        <taxon>Bacteria</taxon>
        <taxon>Bacillati</taxon>
        <taxon>Bacillota</taxon>
        <taxon>Bacilli</taxon>
        <taxon>Lactobacillales</taxon>
        <taxon>Enterococcaceae</taxon>
        <taxon>Enterococcus</taxon>
    </lineage>
</organism>
<dbReference type="Proteomes" id="UP000013858">
    <property type="component" value="Unassembled WGS sequence"/>
</dbReference>
<keyword evidence="5" id="KW-1185">Reference proteome</keyword>
<gene>
    <name evidence="3" type="ORF">I583_00621</name>
    <name evidence="2" type="ORF">UAW_02937</name>
</gene>
<dbReference type="OrthoDB" id="2193091at2"/>
<dbReference type="PATRIC" id="fig|1158608.3.peg.2872"/>
<protein>
    <submittedName>
        <fullName evidence="2">Uncharacterized protein</fullName>
    </submittedName>
</protein>
<evidence type="ECO:0000313" key="4">
    <source>
        <dbReference type="Proteomes" id="UP000013858"/>
    </source>
</evidence>
<evidence type="ECO:0000256" key="1">
    <source>
        <dbReference type="SAM" id="SignalP"/>
    </source>
</evidence>
<dbReference type="eggNOG" id="ENOG5032HCZ">
    <property type="taxonomic scope" value="Bacteria"/>
</dbReference>
<feature type="signal peptide" evidence="1">
    <location>
        <begin position="1"/>
        <end position="21"/>
    </location>
</feature>
<sequence length="158" mass="17761">MKKNIYLASFSLVLLAGFATYTIYTKTSDTQNSEETKRTNQVIAKETLEASKKKSNERKVDTFSIDLKNADAKKIYETFKDSNVDDIITLLEMDHDDSDRILVSPDGTILTGQIGDENGRKVDSNTDKNSITVKELKDLVLLHKEEIDELAAQNSPQE</sequence>
<dbReference type="AlphaFoldDB" id="R2SJ51"/>
<reference evidence="2 4" key="1">
    <citation type="submission" date="2013-02" db="EMBL/GenBank/DDBJ databases">
        <title>The Genome Sequence of Enterococcus haemoperoxidus BAA-382.</title>
        <authorList>
            <consortium name="The Broad Institute Genome Sequencing Platform"/>
            <consortium name="The Broad Institute Genome Sequencing Center for Infectious Disease"/>
            <person name="Earl A.M."/>
            <person name="Gilmore M.S."/>
            <person name="Lebreton F."/>
            <person name="Walker B."/>
            <person name="Young S.K."/>
            <person name="Zeng Q."/>
            <person name="Gargeya S."/>
            <person name="Fitzgerald M."/>
            <person name="Haas B."/>
            <person name="Abouelleil A."/>
            <person name="Alvarado L."/>
            <person name="Arachchi H.M."/>
            <person name="Berlin A.M."/>
            <person name="Chapman S.B."/>
            <person name="Dewar J."/>
            <person name="Goldberg J."/>
            <person name="Griggs A."/>
            <person name="Gujja S."/>
            <person name="Hansen M."/>
            <person name="Howarth C."/>
            <person name="Imamovic A."/>
            <person name="Larimer J."/>
            <person name="McCowan C."/>
            <person name="Murphy C."/>
            <person name="Neiman D."/>
            <person name="Pearson M."/>
            <person name="Priest M."/>
            <person name="Roberts A."/>
            <person name="Saif S."/>
            <person name="Shea T."/>
            <person name="Sisk P."/>
            <person name="Sykes S."/>
            <person name="Wortman J."/>
            <person name="Nusbaum C."/>
            <person name="Birren B."/>
        </authorList>
    </citation>
    <scope>NUCLEOTIDE SEQUENCE [LARGE SCALE GENOMIC DNA]</scope>
    <source>
        <strain evidence="2 4">ATCC BAA-382</strain>
    </source>
</reference>
<dbReference type="EMBL" id="AJAR01000027">
    <property type="protein sequence ID" value="EOH92896.1"/>
    <property type="molecule type" value="Genomic_DNA"/>
</dbReference>
<dbReference type="STRING" id="155618.RV06_GL001917"/>
<dbReference type="Proteomes" id="UP000014197">
    <property type="component" value="Unassembled WGS sequence"/>
</dbReference>
<keyword evidence="1" id="KW-0732">Signal</keyword>
<dbReference type="EMBL" id="ASVY01000002">
    <property type="protein sequence ID" value="EOT61639.1"/>
    <property type="molecule type" value="Genomic_DNA"/>
</dbReference>